<keyword evidence="4 7" id="KW-0812">Transmembrane</keyword>
<evidence type="ECO:0000256" key="3">
    <source>
        <dbReference type="ARBA" id="ARBA00022475"/>
    </source>
</evidence>
<comment type="similarity">
    <text evidence="7">Belongs to the binding-protein-dependent transport system permease family.</text>
</comment>
<dbReference type="GO" id="GO:0005886">
    <property type="term" value="C:plasma membrane"/>
    <property type="evidence" value="ECO:0007669"/>
    <property type="project" value="UniProtKB-SubCell"/>
</dbReference>
<feature type="transmembrane region" description="Helical" evidence="7">
    <location>
        <begin position="12"/>
        <end position="33"/>
    </location>
</feature>
<feature type="transmembrane region" description="Helical" evidence="7">
    <location>
        <begin position="201"/>
        <end position="223"/>
    </location>
</feature>
<dbReference type="RefSeq" id="WP_006779405.1">
    <property type="nucleotide sequence ID" value="NZ_JH379027.1"/>
</dbReference>
<dbReference type="HOGENOM" id="CLU_016047_1_2_9"/>
<evidence type="ECO:0000259" key="8">
    <source>
        <dbReference type="PROSITE" id="PS50928"/>
    </source>
</evidence>
<feature type="transmembrane region" description="Helical" evidence="7">
    <location>
        <begin position="145"/>
        <end position="164"/>
    </location>
</feature>
<comment type="caution">
    <text evidence="9">The sequence shown here is derived from an EMBL/GenBank/DDBJ whole genome shotgun (WGS) entry which is preliminary data.</text>
</comment>
<dbReference type="Pfam" id="PF00528">
    <property type="entry name" value="BPD_transp_1"/>
    <property type="match status" value="1"/>
</dbReference>
<sequence length="282" mass="31337">MSREMKRKKRITTAIEVLILAAMAFITITPIYWGIVTSLKNTNEIAAYPPKVVGFAVTWSHYARILSSGYFKCVLNSALYSIAAITMGLGFGYLAAYGFERRNFPMKKILFYLVVIGIPLSTGSSVLLIPNYLLMMKFGLANHWYTMPLIYTAYNLPLCIWMMISGIRGLPYEIEEAAKIDGCDQFYLVTRLIPPMLKPSFAASSLFIFIGAWNEYITTSVMVNGNNLKNIQMAIYDYIGFFGQEWGPLCAAATVAIIPILLVFTFLGKQLVSGLTAGAVKG</sequence>
<dbReference type="PANTHER" id="PTHR43744:SF3">
    <property type="entry name" value="LACTOSE TRANSPORT SYSTEM PERMEASE PROTEIN LACG"/>
    <property type="match status" value="1"/>
</dbReference>
<feature type="transmembrane region" description="Helical" evidence="7">
    <location>
        <begin position="109"/>
        <end position="133"/>
    </location>
</feature>
<proteinExistence type="inferred from homology"/>
<dbReference type="Gene3D" id="1.10.3720.10">
    <property type="entry name" value="MetI-like"/>
    <property type="match status" value="1"/>
</dbReference>
<evidence type="ECO:0000256" key="5">
    <source>
        <dbReference type="ARBA" id="ARBA00022989"/>
    </source>
</evidence>
<evidence type="ECO:0000256" key="7">
    <source>
        <dbReference type="RuleBase" id="RU363032"/>
    </source>
</evidence>
<keyword evidence="3" id="KW-1003">Cell membrane</keyword>
<dbReference type="EMBL" id="ADLN01000014">
    <property type="protein sequence ID" value="EHI60612.1"/>
    <property type="molecule type" value="Genomic_DNA"/>
</dbReference>
<keyword evidence="5 7" id="KW-1133">Transmembrane helix</keyword>
<evidence type="ECO:0000256" key="4">
    <source>
        <dbReference type="ARBA" id="ARBA00022692"/>
    </source>
</evidence>
<dbReference type="InterPro" id="IPR035906">
    <property type="entry name" value="MetI-like_sf"/>
</dbReference>
<feature type="domain" description="ABC transmembrane type-1" evidence="8">
    <location>
        <begin position="74"/>
        <end position="267"/>
    </location>
</feature>
<dbReference type="PROSITE" id="PS50928">
    <property type="entry name" value="ABC_TM1"/>
    <property type="match status" value="1"/>
</dbReference>
<evidence type="ECO:0000256" key="1">
    <source>
        <dbReference type="ARBA" id="ARBA00004651"/>
    </source>
</evidence>
<dbReference type="GO" id="GO:0055085">
    <property type="term" value="P:transmembrane transport"/>
    <property type="evidence" value="ECO:0007669"/>
    <property type="project" value="InterPro"/>
</dbReference>
<dbReference type="CDD" id="cd06261">
    <property type="entry name" value="TM_PBP2"/>
    <property type="match status" value="1"/>
</dbReference>
<dbReference type="SUPFAM" id="SSF161098">
    <property type="entry name" value="MetI-like"/>
    <property type="match status" value="1"/>
</dbReference>
<evidence type="ECO:0000256" key="2">
    <source>
        <dbReference type="ARBA" id="ARBA00022448"/>
    </source>
</evidence>
<dbReference type="AlphaFoldDB" id="G5ID47"/>
<keyword evidence="2 7" id="KW-0813">Transport</keyword>
<feature type="transmembrane region" description="Helical" evidence="7">
    <location>
        <begin position="78"/>
        <end position="97"/>
    </location>
</feature>
<feature type="transmembrane region" description="Helical" evidence="7">
    <location>
        <begin position="246"/>
        <end position="267"/>
    </location>
</feature>
<comment type="subcellular location">
    <subcellularLocation>
        <location evidence="1 7">Cell membrane</location>
        <topology evidence="1 7">Multi-pass membrane protein</topology>
    </subcellularLocation>
</comment>
<evidence type="ECO:0000313" key="9">
    <source>
        <dbReference type="EMBL" id="EHI60612.1"/>
    </source>
</evidence>
<evidence type="ECO:0000256" key="6">
    <source>
        <dbReference type="ARBA" id="ARBA00023136"/>
    </source>
</evidence>
<accession>G5ID47</accession>
<dbReference type="PANTHER" id="PTHR43744">
    <property type="entry name" value="ABC TRANSPORTER PERMEASE PROTEIN MG189-RELATED-RELATED"/>
    <property type="match status" value="1"/>
</dbReference>
<dbReference type="InterPro" id="IPR000515">
    <property type="entry name" value="MetI-like"/>
</dbReference>
<reference evidence="9 10" key="1">
    <citation type="submission" date="2011-08" db="EMBL/GenBank/DDBJ databases">
        <title>The Genome Sequence of Clostridium hathewayi WAL-18680.</title>
        <authorList>
            <consortium name="The Broad Institute Genome Sequencing Platform"/>
            <person name="Earl A."/>
            <person name="Ward D."/>
            <person name="Feldgarden M."/>
            <person name="Gevers D."/>
            <person name="Finegold S.M."/>
            <person name="Summanen P.H."/>
            <person name="Molitoris D.R."/>
            <person name="Song M."/>
            <person name="Daigneault M."/>
            <person name="Allen-Vercoe E."/>
            <person name="Young S.K."/>
            <person name="Zeng Q."/>
            <person name="Gargeya S."/>
            <person name="Fitzgerald M."/>
            <person name="Haas B."/>
            <person name="Abouelleil A."/>
            <person name="Alvarado L."/>
            <person name="Arachchi H.M."/>
            <person name="Berlin A."/>
            <person name="Brown A."/>
            <person name="Chapman S.B."/>
            <person name="Chen Z."/>
            <person name="Dunbar C."/>
            <person name="Freedman E."/>
            <person name="Gearin G."/>
            <person name="Gellesch M."/>
            <person name="Goldberg J."/>
            <person name="Griggs A."/>
            <person name="Gujja S."/>
            <person name="Heiman D."/>
            <person name="Howarth C."/>
            <person name="Larson L."/>
            <person name="Lui A."/>
            <person name="MacDonald P.J.P."/>
            <person name="Montmayeur A."/>
            <person name="Murphy C."/>
            <person name="Neiman D."/>
            <person name="Pearson M."/>
            <person name="Priest M."/>
            <person name="Roberts A."/>
            <person name="Saif S."/>
            <person name="Shea T."/>
            <person name="Shenoy N."/>
            <person name="Sisk P."/>
            <person name="Stolte C."/>
            <person name="Sykes S."/>
            <person name="Wortman J."/>
            <person name="Nusbaum C."/>
            <person name="Birren B."/>
        </authorList>
    </citation>
    <scope>NUCLEOTIDE SEQUENCE [LARGE SCALE GENOMIC DNA]</scope>
    <source>
        <strain evidence="9 10">WAL-18680</strain>
    </source>
</reference>
<gene>
    <name evidence="9" type="ORF">HMPREF9473_01421</name>
</gene>
<dbReference type="PATRIC" id="fig|742737.3.peg.1435"/>
<keyword evidence="10" id="KW-1185">Reference proteome</keyword>
<keyword evidence="6 7" id="KW-0472">Membrane</keyword>
<organism evidence="9 10">
    <name type="scientific">Hungatella hathewayi WAL-18680</name>
    <dbReference type="NCBI Taxonomy" id="742737"/>
    <lineage>
        <taxon>Bacteria</taxon>
        <taxon>Bacillati</taxon>
        <taxon>Bacillota</taxon>
        <taxon>Clostridia</taxon>
        <taxon>Lachnospirales</taxon>
        <taxon>Lachnospiraceae</taxon>
        <taxon>Hungatella</taxon>
    </lineage>
</organism>
<name>G5ID47_9FIRM</name>
<protein>
    <recommendedName>
        <fullName evidence="8">ABC transmembrane type-1 domain-containing protein</fullName>
    </recommendedName>
</protein>
<evidence type="ECO:0000313" key="10">
    <source>
        <dbReference type="Proteomes" id="UP000005384"/>
    </source>
</evidence>
<dbReference type="Proteomes" id="UP000005384">
    <property type="component" value="Unassembled WGS sequence"/>
</dbReference>